<reference evidence="1 2" key="1">
    <citation type="submission" date="2020-08" db="EMBL/GenBank/DDBJ databases">
        <title>Genomic Encyclopedia of Type Strains, Phase III (KMG-III): the genomes of soil and plant-associated and newly described type strains.</title>
        <authorList>
            <person name="Whitman W."/>
        </authorList>
    </citation>
    <scope>NUCLEOTIDE SEQUENCE [LARGE SCALE GENOMIC DNA]</scope>
    <source>
        <strain evidence="1 2">CECT 8840</strain>
    </source>
</reference>
<evidence type="ECO:0000313" key="1">
    <source>
        <dbReference type="EMBL" id="MBB4919528.1"/>
    </source>
</evidence>
<comment type="caution">
    <text evidence="1">The sequence shown here is derived from an EMBL/GenBank/DDBJ whole genome shotgun (WGS) entry which is preliminary data.</text>
</comment>
<dbReference type="RefSeq" id="WP_184721876.1">
    <property type="nucleotide sequence ID" value="NZ_JACHJP010000010.1"/>
</dbReference>
<dbReference type="Proteomes" id="UP000552644">
    <property type="component" value="Unassembled WGS sequence"/>
</dbReference>
<sequence>MAKAKKSGGWPHEVTLPLAGTVKVPPPERLAFYAVLGVLGALEIIDWPVAVVVGVGHLLSEQHRSHTLQEAGQAAEAA</sequence>
<organism evidence="1 2">
    <name type="scientific">Streptosporangium saharense</name>
    <dbReference type="NCBI Taxonomy" id="1706840"/>
    <lineage>
        <taxon>Bacteria</taxon>
        <taxon>Bacillati</taxon>
        <taxon>Actinomycetota</taxon>
        <taxon>Actinomycetes</taxon>
        <taxon>Streptosporangiales</taxon>
        <taxon>Streptosporangiaceae</taxon>
        <taxon>Streptosporangium</taxon>
    </lineage>
</organism>
<protein>
    <submittedName>
        <fullName evidence="1">Uncharacterized protein</fullName>
    </submittedName>
</protein>
<dbReference type="EMBL" id="JACHJP010000010">
    <property type="protein sequence ID" value="MBB4919528.1"/>
    <property type="molecule type" value="Genomic_DNA"/>
</dbReference>
<dbReference type="AlphaFoldDB" id="A0A7W7VRA1"/>
<evidence type="ECO:0000313" key="2">
    <source>
        <dbReference type="Proteomes" id="UP000552644"/>
    </source>
</evidence>
<proteinExistence type="predicted"/>
<name>A0A7W7VRA1_9ACTN</name>
<keyword evidence="2" id="KW-1185">Reference proteome</keyword>
<accession>A0A7W7VRA1</accession>
<gene>
    <name evidence="1" type="ORF">FHS44_006671</name>
</gene>